<feature type="transmembrane region" description="Helical" evidence="5">
    <location>
        <begin position="677"/>
        <end position="697"/>
    </location>
</feature>
<dbReference type="EMBL" id="JABFCX010000003">
    <property type="protein sequence ID" value="NNU16781.1"/>
    <property type="molecule type" value="Genomic_DNA"/>
</dbReference>
<feature type="repeat" description="WD" evidence="3">
    <location>
        <begin position="535"/>
        <end position="576"/>
    </location>
</feature>
<dbReference type="Pfam" id="PF13676">
    <property type="entry name" value="TIR_2"/>
    <property type="match status" value="1"/>
</dbReference>
<protein>
    <submittedName>
        <fullName evidence="7">TIR domain-containing protein</fullName>
    </submittedName>
</protein>
<feature type="transmembrane region" description="Helical" evidence="5">
    <location>
        <begin position="617"/>
        <end position="638"/>
    </location>
</feature>
<dbReference type="InterPro" id="IPR019775">
    <property type="entry name" value="WD40_repeat_CS"/>
</dbReference>
<evidence type="ECO:0000256" key="1">
    <source>
        <dbReference type="ARBA" id="ARBA00022574"/>
    </source>
</evidence>
<dbReference type="InterPro" id="IPR000157">
    <property type="entry name" value="TIR_dom"/>
</dbReference>
<dbReference type="PROSITE" id="PS00678">
    <property type="entry name" value="WD_REPEATS_1"/>
    <property type="match status" value="3"/>
</dbReference>
<proteinExistence type="predicted"/>
<evidence type="ECO:0000259" key="6">
    <source>
        <dbReference type="Pfam" id="PF13676"/>
    </source>
</evidence>
<keyword evidence="1 3" id="KW-0853">WD repeat</keyword>
<feature type="repeat" description="WD" evidence="3">
    <location>
        <begin position="371"/>
        <end position="412"/>
    </location>
</feature>
<feature type="transmembrane region" description="Helical" evidence="5">
    <location>
        <begin position="189"/>
        <end position="209"/>
    </location>
</feature>
<feature type="repeat" description="WD" evidence="3">
    <location>
        <begin position="413"/>
        <end position="454"/>
    </location>
</feature>
<evidence type="ECO:0000313" key="8">
    <source>
        <dbReference type="Proteomes" id="UP000536835"/>
    </source>
</evidence>
<sequence length="705" mass="75386">MTDVFISYSRGDKERVRVLAEELERSGLRVWWDSHLTTGHAYRQEITEKLDEAGLVIVVWSRLSAASRFVCDEADEGAQRGNLFPALIELVDIPLGFRQIQTADLTHWRGGRNDAALKSFIGAIHEAAGGSSRRRASAPVENVPAASPEQPRQAMQRTKAMKRREPKMQQPKKRKQKHTVTGKGIRTKLIFNALLLAALVAGGFGAIAYTSDFVFPEWRPVLVAIIFALTFLARFASFGADKATGAASMRLMSGSFITLFGLAAISIAPLVMEGRLYAGALKDVQIAGIEGADINGVTVGPRGERLVTVSDDGEARVWDARSGVGLGTFSGHSNWVWSADFSPDGSEVATASRDVSIRVWDASTRKERLVLEGHRSSVYDAKYSPDGAMIASGSSDKTVRLWSVEDGSSLAAMTRHTDDVRSVAFSPDGTWIASAGADGKVFLWNVGRRAFQRTIGSGNAQWNEVAFSQDGQRIGAVSDSGAVRVWDLRGNSVMRASVPGKAFGIAFAGERVAVGSIDGVLRIFDIASGATLLESSGHGDAIRDVDADAEGTFFVSGSRDNTARVWEASTGVERQVVGHISSALELPFALDLPPVAVASRAPHSVAFLDDKERTAMLLGKGLAAGFGLLLIGLVLKTILALTPLKDAARLVTPALFAAGVGYYALLMLSALPAEAAMLWGTLAFVPATVLGLIRWMGAATLMKAR</sequence>
<feature type="repeat" description="WD" evidence="3">
    <location>
        <begin position="294"/>
        <end position="328"/>
    </location>
</feature>
<evidence type="ECO:0000313" key="7">
    <source>
        <dbReference type="EMBL" id="NNU16781.1"/>
    </source>
</evidence>
<keyword evidence="8" id="KW-1185">Reference proteome</keyword>
<dbReference type="SUPFAM" id="SSF52200">
    <property type="entry name" value="Toll/Interleukin receptor TIR domain"/>
    <property type="match status" value="1"/>
</dbReference>
<feature type="domain" description="TIR" evidence="6">
    <location>
        <begin position="4"/>
        <end position="116"/>
    </location>
</feature>
<dbReference type="InterPro" id="IPR020472">
    <property type="entry name" value="WD40_PAC1"/>
</dbReference>
<dbReference type="CDD" id="cd00200">
    <property type="entry name" value="WD40"/>
    <property type="match status" value="1"/>
</dbReference>
<feature type="repeat" description="WD" evidence="3">
    <location>
        <begin position="465"/>
        <end position="496"/>
    </location>
</feature>
<evidence type="ECO:0000256" key="5">
    <source>
        <dbReference type="SAM" id="Phobius"/>
    </source>
</evidence>
<dbReference type="InterPro" id="IPR036938">
    <property type="entry name" value="PAP2/HPO_sf"/>
</dbReference>
<dbReference type="SMART" id="SM00320">
    <property type="entry name" value="WD40"/>
    <property type="match status" value="7"/>
</dbReference>
<dbReference type="RefSeq" id="WP_173199566.1">
    <property type="nucleotide sequence ID" value="NZ_JABFCX010000003.1"/>
</dbReference>
<dbReference type="Pfam" id="PF00400">
    <property type="entry name" value="WD40"/>
    <property type="match status" value="6"/>
</dbReference>
<accession>A0A7Y3RNE3</accession>
<feature type="transmembrane region" description="Helical" evidence="5">
    <location>
        <begin position="251"/>
        <end position="272"/>
    </location>
</feature>
<dbReference type="InterPro" id="IPR015943">
    <property type="entry name" value="WD40/YVTN_repeat-like_dom_sf"/>
</dbReference>
<feature type="transmembrane region" description="Helical" evidence="5">
    <location>
        <begin position="221"/>
        <end position="239"/>
    </location>
</feature>
<dbReference type="PROSITE" id="PS50294">
    <property type="entry name" value="WD_REPEATS_REGION"/>
    <property type="match status" value="4"/>
</dbReference>
<dbReference type="Gene3D" id="3.40.50.10140">
    <property type="entry name" value="Toll/interleukin-1 receptor homology (TIR) domain"/>
    <property type="match status" value="1"/>
</dbReference>
<dbReference type="SUPFAM" id="SSF50998">
    <property type="entry name" value="Quinoprotein alcohol dehydrogenase-like"/>
    <property type="match status" value="1"/>
</dbReference>
<dbReference type="InterPro" id="IPR011047">
    <property type="entry name" value="Quinoprotein_ADH-like_sf"/>
</dbReference>
<evidence type="ECO:0000256" key="3">
    <source>
        <dbReference type="PROSITE-ProRule" id="PRU00221"/>
    </source>
</evidence>
<feature type="region of interest" description="Disordered" evidence="4">
    <location>
        <begin position="128"/>
        <end position="181"/>
    </location>
</feature>
<keyword evidence="5" id="KW-0812">Transmembrane</keyword>
<dbReference type="AlphaFoldDB" id="A0A7Y3RNE3"/>
<evidence type="ECO:0000256" key="4">
    <source>
        <dbReference type="SAM" id="MobiDB-lite"/>
    </source>
</evidence>
<dbReference type="PROSITE" id="PS50082">
    <property type="entry name" value="WD_REPEATS_2"/>
    <property type="match status" value="6"/>
</dbReference>
<keyword evidence="2" id="KW-0677">Repeat</keyword>
<gene>
    <name evidence="7" type="ORF">HK107_10665</name>
</gene>
<dbReference type="InterPro" id="IPR001680">
    <property type="entry name" value="WD40_rpt"/>
</dbReference>
<keyword evidence="5" id="KW-0472">Membrane</keyword>
<feature type="compositionally biased region" description="Basic residues" evidence="4">
    <location>
        <begin position="159"/>
        <end position="180"/>
    </location>
</feature>
<organism evidence="7 8">
    <name type="scientific">Parvularcula mediterranea</name>
    <dbReference type="NCBI Taxonomy" id="2732508"/>
    <lineage>
        <taxon>Bacteria</taxon>
        <taxon>Pseudomonadati</taxon>
        <taxon>Pseudomonadota</taxon>
        <taxon>Alphaproteobacteria</taxon>
        <taxon>Parvularculales</taxon>
        <taxon>Parvularculaceae</taxon>
        <taxon>Parvularcula</taxon>
    </lineage>
</organism>
<keyword evidence="5" id="KW-1133">Transmembrane helix</keyword>
<name>A0A7Y3RNE3_9PROT</name>
<dbReference type="Gene3D" id="2.130.10.10">
    <property type="entry name" value="YVTN repeat-like/Quinoprotein amine dehydrogenase"/>
    <property type="match status" value="3"/>
</dbReference>
<dbReference type="InterPro" id="IPR050349">
    <property type="entry name" value="WD_LIS1/nudF_dynein_reg"/>
</dbReference>
<reference evidence="7 8" key="1">
    <citation type="submission" date="2020-05" db="EMBL/GenBank/DDBJ databases">
        <title>Parvularcula mediterraneae sp. nov., isolated from polypropylene straw from shallow seawater of the seashore of Laganas in Zakynthos island, Greece.</title>
        <authorList>
            <person name="Szabo I."/>
            <person name="Al-Omari J."/>
            <person name="Rado J."/>
            <person name="Szerdahelyi G.S."/>
        </authorList>
    </citation>
    <scope>NUCLEOTIDE SEQUENCE [LARGE SCALE GENOMIC DNA]</scope>
    <source>
        <strain evidence="7 8">ZS-1/3</strain>
    </source>
</reference>
<dbReference type="Proteomes" id="UP000536835">
    <property type="component" value="Unassembled WGS sequence"/>
</dbReference>
<dbReference type="GO" id="GO:0007165">
    <property type="term" value="P:signal transduction"/>
    <property type="evidence" value="ECO:0007669"/>
    <property type="project" value="InterPro"/>
</dbReference>
<dbReference type="PRINTS" id="PR00320">
    <property type="entry name" value="GPROTEINBRPT"/>
</dbReference>
<feature type="repeat" description="WD" evidence="3">
    <location>
        <begin position="329"/>
        <end position="370"/>
    </location>
</feature>
<dbReference type="InterPro" id="IPR035897">
    <property type="entry name" value="Toll_tir_struct_dom_sf"/>
</dbReference>
<dbReference type="PANTHER" id="PTHR44129">
    <property type="entry name" value="WD REPEAT-CONTAINING PROTEIN POP1"/>
    <property type="match status" value="1"/>
</dbReference>
<evidence type="ECO:0000256" key="2">
    <source>
        <dbReference type="ARBA" id="ARBA00022737"/>
    </source>
</evidence>
<feature type="transmembrane region" description="Helical" evidence="5">
    <location>
        <begin position="650"/>
        <end position="671"/>
    </location>
</feature>
<dbReference type="SUPFAM" id="SSF48317">
    <property type="entry name" value="Acid phosphatase/Vanadium-dependent haloperoxidase"/>
    <property type="match status" value="1"/>
</dbReference>
<comment type="caution">
    <text evidence="7">The sequence shown here is derived from an EMBL/GenBank/DDBJ whole genome shotgun (WGS) entry which is preliminary data.</text>
</comment>